<dbReference type="InterPro" id="IPR005094">
    <property type="entry name" value="Endonuclease_MobA/VirD2"/>
</dbReference>
<gene>
    <name evidence="3" type="ORF">SAMN05444274_101519</name>
</gene>
<name>A0A1M4TYW1_9BACT</name>
<dbReference type="Proteomes" id="UP000184164">
    <property type="component" value="Unassembled WGS sequence"/>
</dbReference>
<dbReference type="OrthoDB" id="915634at2"/>
<feature type="region of interest" description="Disordered" evidence="1">
    <location>
        <begin position="354"/>
        <end position="379"/>
    </location>
</feature>
<dbReference type="EMBL" id="FQUM01000001">
    <property type="protein sequence ID" value="SHE49712.1"/>
    <property type="molecule type" value="Genomic_DNA"/>
</dbReference>
<evidence type="ECO:0000313" key="4">
    <source>
        <dbReference type="Proteomes" id="UP000184164"/>
    </source>
</evidence>
<evidence type="ECO:0000313" key="3">
    <source>
        <dbReference type="EMBL" id="SHE49712.1"/>
    </source>
</evidence>
<dbReference type="Pfam" id="PF03432">
    <property type="entry name" value="Relaxase"/>
    <property type="match status" value="1"/>
</dbReference>
<keyword evidence="4" id="KW-1185">Reference proteome</keyword>
<feature type="region of interest" description="Disordered" evidence="1">
    <location>
        <begin position="395"/>
        <end position="420"/>
    </location>
</feature>
<dbReference type="RefSeq" id="WP_072998616.1">
    <property type="nucleotide sequence ID" value="NZ_FQUM01000001.1"/>
</dbReference>
<reference evidence="3 4" key="1">
    <citation type="submission" date="2016-11" db="EMBL/GenBank/DDBJ databases">
        <authorList>
            <person name="Jaros S."/>
            <person name="Januszkiewicz K."/>
            <person name="Wedrychowicz H."/>
        </authorList>
    </citation>
    <scope>NUCLEOTIDE SEQUENCE [LARGE SCALE GENOMIC DNA]</scope>
    <source>
        <strain evidence="3 4">DSM 26910</strain>
    </source>
</reference>
<feature type="domain" description="MobA/VirD2-like nuclease" evidence="2">
    <location>
        <begin position="18"/>
        <end position="151"/>
    </location>
</feature>
<evidence type="ECO:0000256" key="1">
    <source>
        <dbReference type="SAM" id="MobiDB-lite"/>
    </source>
</evidence>
<feature type="compositionally biased region" description="Basic residues" evidence="1">
    <location>
        <begin position="405"/>
        <end position="420"/>
    </location>
</feature>
<protein>
    <submittedName>
        <fullName evidence="3">Relaxase/Mobilisation nuclease domain-containing protein</fullName>
    </submittedName>
</protein>
<dbReference type="STRING" id="1484053.SAMN05444274_101519"/>
<organism evidence="3 4">
    <name type="scientific">Mariniphaga anaerophila</name>
    <dbReference type="NCBI Taxonomy" id="1484053"/>
    <lineage>
        <taxon>Bacteria</taxon>
        <taxon>Pseudomonadati</taxon>
        <taxon>Bacteroidota</taxon>
        <taxon>Bacteroidia</taxon>
        <taxon>Marinilabiliales</taxon>
        <taxon>Prolixibacteraceae</taxon>
        <taxon>Mariniphaga</taxon>
    </lineage>
</organism>
<dbReference type="NCBIfam" id="NF041325">
    <property type="entry name" value="Bacteroid_MobB"/>
    <property type="match status" value="1"/>
</dbReference>
<feature type="compositionally biased region" description="Polar residues" evidence="1">
    <location>
        <begin position="367"/>
        <end position="379"/>
    </location>
</feature>
<proteinExistence type="predicted"/>
<evidence type="ECO:0000259" key="2">
    <source>
        <dbReference type="Pfam" id="PF03432"/>
    </source>
</evidence>
<accession>A0A1M4TYW1</accession>
<sequence length="420" mass="47365">MIAKITTGKDIYGALAYNQEKVNEGLGKVLASNIVPEPEDGRFSVATCTEAFNRWLPSHYRTEKPVIHISLNPHPDDKLTDEQLSDIGSEYLQQMGYGAQPYLIFKHSDIGREHIHIVSVQVDSEGKKIKDSNRNLRSVAATEKLEKKYGLHRAKEQKQLEQWQFKPVDAEKGDLKKQIASVIKPAAIMYRFQTPGEYRALLSLYNIGVEEVKGTRSGKPYRGLLYSALDSEGNKAGTPIKSSAFGKTVGITALEERMKKSAILIKENGYREGLRPLVARAIGEARSESELHQKLQKKNIDLYLRRNDTGRITGVTFIDHQSRCVLNGSRLGKEFSANVFNDLFRESPIIEGHTKQVGEKEPFTPLAEQSSPPSSQAGHIESAISSLFSIFSPQPEPYWDNQQQLRKKRKKKKRRFGRQT</sequence>
<dbReference type="AlphaFoldDB" id="A0A1M4TYW1"/>